<keyword evidence="3" id="KW-0813">Transport</keyword>
<dbReference type="InterPro" id="IPR036259">
    <property type="entry name" value="MFS_trans_sf"/>
</dbReference>
<organism evidence="8 9">
    <name type="scientific">Labrys monachus</name>
    <dbReference type="NCBI Taxonomy" id="217067"/>
    <lineage>
        <taxon>Bacteria</taxon>
        <taxon>Pseudomonadati</taxon>
        <taxon>Pseudomonadota</taxon>
        <taxon>Alphaproteobacteria</taxon>
        <taxon>Hyphomicrobiales</taxon>
        <taxon>Xanthobacteraceae</taxon>
        <taxon>Labrys</taxon>
    </lineage>
</organism>
<feature type="transmembrane region" description="Helical" evidence="7">
    <location>
        <begin position="50"/>
        <end position="72"/>
    </location>
</feature>
<feature type="transmembrane region" description="Helical" evidence="7">
    <location>
        <begin position="117"/>
        <end position="138"/>
    </location>
</feature>
<dbReference type="SUPFAM" id="SSF103473">
    <property type="entry name" value="MFS general substrate transporter"/>
    <property type="match status" value="1"/>
</dbReference>
<feature type="transmembrane region" description="Helical" evidence="7">
    <location>
        <begin position="413"/>
        <end position="434"/>
    </location>
</feature>
<feature type="transmembrane region" description="Helical" evidence="7">
    <location>
        <begin position="92"/>
        <end position="110"/>
    </location>
</feature>
<name>A0ABU0FQR1_9HYPH</name>
<feature type="transmembrane region" description="Helical" evidence="7">
    <location>
        <begin position="348"/>
        <end position="371"/>
    </location>
</feature>
<dbReference type="Proteomes" id="UP001237448">
    <property type="component" value="Unassembled WGS sequence"/>
</dbReference>
<feature type="transmembrane region" description="Helical" evidence="7">
    <location>
        <begin position="251"/>
        <end position="267"/>
    </location>
</feature>
<gene>
    <name evidence="8" type="ORF">J3R73_006197</name>
</gene>
<feature type="transmembrane region" description="Helical" evidence="7">
    <location>
        <begin position="383"/>
        <end position="401"/>
    </location>
</feature>
<dbReference type="PANTHER" id="PTHR12778:SF10">
    <property type="entry name" value="MAJOR FACILITATOR SUPERFAMILY DOMAIN-CONTAINING PROTEIN 3"/>
    <property type="match status" value="1"/>
</dbReference>
<dbReference type="InterPro" id="IPR011701">
    <property type="entry name" value="MFS"/>
</dbReference>
<comment type="similarity">
    <text evidence="2">Belongs to the major facilitator superfamily.</text>
</comment>
<evidence type="ECO:0000256" key="2">
    <source>
        <dbReference type="ARBA" id="ARBA00008335"/>
    </source>
</evidence>
<protein>
    <submittedName>
        <fullName evidence="8">PAT family beta-lactamase induction signal transducer AmpG</fullName>
    </submittedName>
</protein>
<dbReference type="Pfam" id="PF07690">
    <property type="entry name" value="MFS_1"/>
    <property type="match status" value="1"/>
</dbReference>
<dbReference type="EMBL" id="JAUSVK010000001">
    <property type="protein sequence ID" value="MDQ0396405.1"/>
    <property type="molecule type" value="Genomic_DNA"/>
</dbReference>
<proteinExistence type="inferred from homology"/>
<keyword evidence="5 7" id="KW-1133">Transmembrane helix</keyword>
<evidence type="ECO:0000256" key="3">
    <source>
        <dbReference type="ARBA" id="ARBA00022448"/>
    </source>
</evidence>
<feature type="transmembrane region" description="Helical" evidence="7">
    <location>
        <begin position="158"/>
        <end position="177"/>
    </location>
</feature>
<dbReference type="InterPro" id="IPR004752">
    <property type="entry name" value="AmpG_permease/AT-1"/>
</dbReference>
<keyword evidence="4 7" id="KW-0812">Transmembrane</keyword>
<dbReference type="Gene3D" id="1.20.1250.20">
    <property type="entry name" value="MFS general substrate transporter like domains"/>
    <property type="match status" value="2"/>
</dbReference>
<accession>A0ABU0FQR1</accession>
<keyword evidence="9" id="KW-1185">Reference proteome</keyword>
<feature type="transmembrane region" description="Helical" evidence="7">
    <location>
        <begin position="320"/>
        <end position="341"/>
    </location>
</feature>
<reference evidence="8 9" key="1">
    <citation type="submission" date="2023-07" db="EMBL/GenBank/DDBJ databases">
        <title>Genomic Encyclopedia of Type Strains, Phase IV (KMG-IV): sequencing the most valuable type-strain genomes for metagenomic binning, comparative biology and taxonomic classification.</title>
        <authorList>
            <person name="Goeker M."/>
        </authorList>
    </citation>
    <scope>NUCLEOTIDE SEQUENCE [LARGE SCALE GENOMIC DNA]</scope>
    <source>
        <strain evidence="8 9">DSM 5896</strain>
    </source>
</reference>
<feature type="transmembrane region" description="Helical" evidence="7">
    <location>
        <begin position="184"/>
        <end position="203"/>
    </location>
</feature>
<dbReference type="PANTHER" id="PTHR12778">
    <property type="entry name" value="SOLUTE CARRIER FAMILY 33 ACETYL-COA TRANSPORTER -RELATED"/>
    <property type="match status" value="1"/>
</dbReference>
<comment type="subcellular location">
    <subcellularLocation>
        <location evidence="1">Membrane</location>
        <topology evidence="1">Multi-pass membrane protein</topology>
    </subcellularLocation>
</comment>
<evidence type="ECO:0000256" key="1">
    <source>
        <dbReference type="ARBA" id="ARBA00004141"/>
    </source>
</evidence>
<feature type="transmembrane region" description="Helical" evidence="7">
    <location>
        <begin position="20"/>
        <end position="38"/>
    </location>
</feature>
<sequence length="450" mass="46841">MNPIPKLLAFLKTIAGDRRLAFMLALGFSSGLPFLLIFSTQSARLREAGVSLTDIGLISYVALAYSLKFAWAPFIDRFDPPGPARFLGRRRGWMVMAQAGVALGLIGLAFNDPGRALWPTIACAAFTAFCAASQDVVIDGWRIDVSVPESQGMMLACYQLGYRLALLSAGAGALYLADFLDWRSAYLAMMGLMLVGVIAATFAPDGPPAAEAGSDAEARDPVPAATPGGAAPASAFARSFVEPLGDLFKRLGWMLVPILVLVALYRLPDFVSGVMANPLYIDLGFTKSDIATVSKLYGIWIGMIGAFAGGISVARLGLMPTLLCGGIVAAASHLSLALLAASGAKFGLLTLAISIENFAGSFAGTALAAYMSSLTSPAFAATQYALLSSLYALPGKILGGLSGKIVDTIGYPAFFISTSTIGVPVAILCLVVWYGSPRQVPAAPAATAAR</sequence>
<evidence type="ECO:0000313" key="8">
    <source>
        <dbReference type="EMBL" id="MDQ0396405.1"/>
    </source>
</evidence>
<comment type="caution">
    <text evidence="8">The sequence shown here is derived from an EMBL/GenBank/DDBJ whole genome shotgun (WGS) entry which is preliminary data.</text>
</comment>
<evidence type="ECO:0000313" key="9">
    <source>
        <dbReference type="Proteomes" id="UP001237448"/>
    </source>
</evidence>
<dbReference type="NCBIfam" id="TIGR00901">
    <property type="entry name" value="2A0125"/>
    <property type="match status" value="1"/>
</dbReference>
<dbReference type="RefSeq" id="WP_307436639.1">
    <property type="nucleotide sequence ID" value="NZ_JAUSVK010000001.1"/>
</dbReference>
<evidence type="ECO:0000256" key="5">
    <source>
        <dbReference type="ARBA" id="ARBA00022989"/>
    </source>
</evidence>
<feature type="transmembrane region" description="Helical" evidence="7">
    <location>
        <begin position="296"/>
        <end position="314"/>
    </location>
</feature>
<evidence type="ECO:0000256" key="6">
    <source>
        <dbReference type="ARBA" id="ARBA00023136"/>
    </source>
</evidence>
<keyword evidence="6 7" id="KW-0472">Membrane</keyword>
<evidence type="ECO:0000256" key="7">
    <source>
        <dbReference type="SAM" id="Phobius"/>
    </source>
</evidence>
<evidence type="ECO:0000256" key="4">
    <source>
        <dbReference type="ARBA" id="ARBA00022692"/>
    </source>
</evidence>